<organism evidence="1 2">
    <name type="scientific">Umezakia ovalisporum FSS-62</name>
    <dbReference type="NCBI Taxonomy" id="2971776"/>
    <lineage>
        <taxon>Bacteria</taxon>
        <taxon>Bacillati</taxon>
        <taxon>Cyanobacteriota</taxon>
        <taxon>Cyanophyceae</taxon>
        <taxon>Nostocales</taxon>
        <taxon>Nodulariaceae</taxon>
        <taxon>Umezakia</taxon>
    </lineage>
</organism>
<dbReference type="RefSeq" id="WP_280657319.1">
    <property type="nucleotide sequence ID" value="NZ_JANQDL010000102.1"/>
</dbReference>
<dbReference type="EMBL" id="JANQDL010000102">
    <property type="protein sequence ID" value="MDH6065182.1"/>
    <property type="molecule type" value="Genomic_DNA"/>
</dbReference>
<protein>
    <submittedName>
        <fullName evidence="1">DUF29 domain-containing protein</fullName>
    </submittedName>
</protein>
<gene>
    <name evidence="1" type="ORF">NWP23_15755</name>
</gene>
<comment type="caution">
    <text evidence="1">The sequence shown here is derived from an EMBL/GenBank/DDBJ whole genome shotgun (WGS) entry which is preliminary data.</text>
</comment>
<evidence type="ECO:0000313" key="2">
    <source>
        <dbReference type="Proteomes" id="UP001159370"/>
    </source>
</evidence>
<accession>A0AA43H0R8</accession>
<dbReference type="Proteomes" id="UP001159370">
    <property type="component" value="Unassembled WGS sequence"/>
</dbReference>
<dbReference type="AlphaFoldDB" id="A0AA43H0R8"/>
<proteinExistence type="predicted"/>
<reference evidence="1 2" key="1">
    <citation type="journal article" date="2023" name="J. Phycol.">
        <title>Chrysosporum ovalisporum is synonymous with the true-branching cyanobacterium Umezakia natans (Nostocales/Aphanizomenonaceae).</title>
        <authorList>
            <person name="McGregor G.B."/>
            <person name="Sendall B.C."/>
            <person name="Niiyama Y."/>
            <person name="Tuji A."/>
            <person name="Willis A."/>
        </authorList>
    </citation>
    <scope>NUCLEOTIDE SEQUENCE [LARGE SCALE GENOMIC DNA]</scope>
    <source>
        <strain evidence="1 2">FSS-62</strain>
    </source>
</reference>
<name>A0AA43H0R8_9CYAN</name>
<evidence type="ECO:0000313" key="1">
    <source>
        <dbReference type="EMBL" id="MDH6065182.1"/>
    </source>
</evidence>
<sequence>MKVIVKCVGTHRAKGKGEKQGAGLFDQCSGPTRVFDIELEPPLPEAMKDFYPLASISAEKGTGLSLFPPTYPYTFTEILST</sequence>